<dbReference type="AlphaFoldDB" id="A0AA35W4P7"/>
<sequence>MTQRDVTWALVDVISYDHLWPPRDNEDAVFGFTHSREVNGICADTLPPHVVTPVTKPELERALADYIGRRGIGAEDEAAIRRWMANLPDNIAIIEREPFPFG</sequence>
<keyword evidence="2" id="KW-1185">Reference proteome</keyword>
<reference evidence="1" key="1">
    <citation type="submission" date="2023-03" db="EMBL/GenBank/DDBJ databases">
        <authorList>
            <person name="Steffen K."/>
            <person name="Cardenas P."/>
        </authorList>
    </citation>
    <scope>NUCLEOTIDE SEQUENCE</scope>
</reference>
<accession>A0AA35W4P7</accession>
<gene>
    <name evidence="1" type="ORF">GBAR_LOCUS2336</name>
</gene>
<proteinExistence type="predicted"/>
<organism evidence="1 2">
    <name type="scientific">Geodia barretti</name>
    <name type="common">Barrett's horny sponge</name>
    <dbReference type="NCBI Taxonomy" id="519541"/>
    <lineage>
        <taxon>Eukaryota</taxon>
        <taxon>Metazoa</taxon>
        <taxon>Porifera</taxon>
        <taxon>Demospongiae</taxon>
        <taxon>Heteroscleromorpha</taxon>
        <taxon>Tetractinellida</taxon>
        <taxon>Astrophorina</taxon>
        <taxon>Geodiidae</taxon>
        <taxon>Geodia</taxon>
    </lineage>
</organism>
<name>A0AA35W4P7_GEOBA</name>
<protein>
    <submittedName>
        <fullName evidence="1">Uncharacterized protein</fullName>
    </submittedName>
</protein>
<dbReference type="EMBL" id="CASHTH010000343">
    <property type="protein sequence ID" value="CAI7998144.1"/>
    <property type="molecule type" value="Genomic_DNA"/>
</dbReference>
<comment type="caution">
    <text evidence="1">The sequence shown here is derived from an EMBL/GenBank/DDBJ whole genome shotgun (WGS) entry which is preliminary data.</text>
</comment>
<dbReference type="Proteomes" id="UP001174909">
    <property type="component" value="Unassembled WGS sequence"/>
</dbReference>
<evidence type="ECO:0000313" key="1">
    <source>
        <dbReference type="EMBL" id="CAI7998144.1"/>
    </source>
</evidence>
<evidence type="ECO:0000313" key="2">
    <source>
        <dbReference type="Proteomes" id="UP001174909"/>
    </source>
</evidence>